<organism evidence="2 3">
    <name type="scientific">Diplogelasinospora grovesii</name>
    <dbReference type="NCBI Taxonomy" id="303347"/>
    <lineage>
        <taxon>Eukaryota</taxon>
        <taxon>Fungi</taxon>
        <taxon>Dikarya</taxon>
        <taxon>Ascomycota</taxon>
        <taxon>Pezizomycotina</taxon>
        <taxon>Sordariomycetes</taxon>
        <taxon>Sordariomycetidae</taxon>
        <taxon>Sordariales</taxon>
        <taxon>Diplogelasinosporaceae</taxon>
        <taxon>Diplogelasinospora</taxon>
    </lineage>
</organism>
<keyword evidence="1" id="KW-0472">Membrane</keyword>
<feature type="transmembrane region" description="Helical" evidence="1">
    <location>
        <begin position="145"/>
        <end position="165"/>
    </location>
</feature>
<keyword evidence="1" id="KW-0812">Transmembrane</keyword>
<reference evidence="3" key="1">
    <citation type="journal article" date="2023" name="Mol. Phylogenet. Evol.">
        <title>Genome-scale phylogeny and comparative genomics of the fungal order Sordariales.</title>
        <authorList>
            <person name="Hensen N."/>
            <person name="Bonometti L."/>
            <person name="Westerberg I."/>
            <person name="Brannstrom I.O."/>
            <person name="Guillou S."/>
            <person name="Cros-Aarteil S."/>
            <person name="Calhoun S."/>
            <person name="Haridas S."/>
            <person name="Kuo A."/>
            <person name="Mondo S."/>
            <person name="Pangilinan J."/>
            <person name="Riley R."/>
            <person name="LaButti K."/>
            <person name="Andreopoulos B."/>
            <person name="Lipzen A."/>
            <person name="Chen C."/>
            <person name="Yan M."/>
            <person name="Daum C."/>
            <person name="Ng V."/>
            <person name="Clum A."/>
            <person name="Steindorff A."/>
            <person name="Ohm R.A."/>
            <person name="Martin F."/>
            <person name="Silar P."/>
            <person name="Natvig D.O."/>
            <person name="Lalanne C."/>
            <person name="Gautier V."/>
            <person name="Ament-Velasquez S.L."/>
            <person name="Kruys A."/>
            <person name="Hutchinson M.I."/>
            <person name="Powell A.J."/>
            <person name="Barry K."/>
            <person name="Miller A.N."/>
            <person name="Grigoriev I.V."/>
            <person name="Debuchy R."/>
            <person name="Gladieux P."/>
            <person name="Hiltunen Thoren M."/>
            <person name="Johannesson H."/>
        </authorList>
    </citation>
    <scope>NUCLEOTIDE SEQUENCE [LARGE SCALE GENOMIC DNA]</scope>
    <source>
        <strain evidence="3">CBS 340.73</strain>
    </source>
</reference>
<dbReference type="EMBL" id="MU853895">
    <property type="protein sequence ID" value="KAK3936086.1"/>
    <property type="molecule type" value="Genomic_DNA"/>
</dbReference>
<dbReference type="PANTHER" id="PTHR28026">
    <property type="entry name" value="DUF962 DOMAIN PROTEIN (AFU_ORTHOLOGUE AFUA_8G05310)"/>
    <property type="match status" value="1"/>
</dbReference>
<dbReference type="GO" id="GO:0005783">
    <property type="term" value="C:endoplasmic reticulum"/>
    <property type="evidence" value="ECO:0007669"/>
    <property type="project" value="TreeGrafter"/>
</dbReference>
<protein>
    <recommendedName>
        <fullName evidence="4">DUF962 domain-containing protein</fullName>
    </recommendedName>
</protein>
<evidence type="ECO:0000313" key="2">
    <source>
        <dbReference type="EMBL" id="KAK3936086.1"/>
    </source>
</evidence>
<sequence>MSGLLDLEKQLTFYGAYHHNKVNIAIHIICVPLILFSFFEILSNFGPFFHLPSWLPTVPYLNANLGTFAAMMWGGLYVLLEPVAGTALALICLGVTAWCNYLRLEDPTGTVTKVAIGLHVISWLAQFVGHGKYEGRAPALLDNLFQAIFLAPLFVWLEVLFAIGYRPELKSRVDRAVADEIAKFRARKEKKGQ</sequence>
<dbReference type="GO" id="GO:0016020">
    <property type="term" value="C:membrane"/>
    <property type="evidence" value="ECO:0007669"/>
    <property type="project" value="GOC"/>
</dbReference>
<evidence type="ECO:0000313" key="3">
    <source>
        <dbReference type="Proteomes" id="UP001303473"/>
    </source>
</evidence>
<dbReference type="PANTHER" id="PTHR28026:SF9">
    <property type="entry name" value="2-HYDROXY-PALMITIC ACID DIOXYGENASE MPO1"/>
    <property type="match status" value="1"/>
</dbReference>
<dbReference type="AlphaFoldDB" id="A0AAN6MZZ5"/>
<proteinExistence type="predicted"/>
<dbReference type="InterPro" id="IPR009305">
    <property type="entry name" value="Mpo1-like"/>
</dbReference>
<name>A0AAN6MZZ5_9PEZI</name>
<keyword evidence="3" id="KW-1185">Reference proteome</keyword>
<evidence type="ECO:0000256" key="1">
    <source>
        <dbReference type="SAM" id="Phobius"/>
    </source>
</evidence>
<feature type="transmembrane region" description="Helical" evidence="1">
    <location>
        <begin position="83"/>
        <end position="102"/>
    </location>
</feature>
<evidence type="ECO:0008006" key="4">
    <source>
        <dbReference type="Google" id="ProtNLM"/>
    </source>
</evidence>
<accession>A0AAN6MZZ5</accession>
<dbReference type="Proteomes" id="UP001303473">
    <property type="component" value="Unassembled WGS sequence"/>
</dbReference>
<gene>
    <name evidence="2" type="ORF">QBC46DRAFT_396012</name>
</gene>
<feature type="transmembrane region" description="Helical" evidence="1">
    <location>
        <begin position="24"/>
        <end position="42"/>
    </location>
</feature>
<dbReference type="GO" id="GO:0046521">
    <property type="term" value="P:sphingoid catabolic process"/>
    <property type="evidence" value="ECO:0007669"/>
    <property type="project" value="TreeGrafter"/>
</dbReference>
<keyword evidence="1" id="KW-1133">Transmembrane helix</keyword>
<dbReference type="Pfam" id="PF06127">
    <property type="entry name" value="Mpo1-like"/>
    <property type="match status" value="1"/>
</dbReference>
<comment type="caution">
    <text evidence="2">The sequence shown here is derived from an EMBL/GenBank/DDBJ whole genome shotgun (WGS) entry which is preliminary data.</text>
</comment>
<feature type="transmembrane region" description="Helical" evidence="1">
    <location>
        <begin position="54"/>
        <end position="77"/>
    </location>
</feature>
<feature type="transmembrane region" description="Helical" evidence="1">
    <location>
        <begin position="114"/>
        <end position="133"/>
    </location>
</feature>